<dbReference type="NCBIfam" id="TIGR01420">
    <property type="entry name" value="pilT_fam"/>
    <property type="match status" value="1"/>
</dbReference>
<dbReference type="SUPFAM" id="SSF52540">
    <property type="entry name" value="P-loop containing nucleoside triphosphate hydrolases"/>
    <property type="match status" value="1"/>
</dbReference>
<organism evidence="3 4">
    <name type="scientific">Candidatus Gottesmanbacteria bacterium RIFCSPHIGHO2_01_FULL_40_15</name>
    <dbReference type="NCBI Taxonomy" id="1798376"/>
    <lineage>
        <taxon>Bacteria</taxon>
        <taxon>Candidatus Gottesmaniibacteriota</taxon>
    </lineage>
</organism>
<gene>
    <name evidence="3" type="ORF">A2777_01100</name>
</gene>
<dbReference type="InterPro" id="IPR006321">
    <property type="entry name" value="PilT/PilU"/>
</dbReference>
<comment type="caution">
    <text evidence="3">The sequence shown here is derived from an EMBL/GenBank/DDBJ whole genome shotgun (WGS) entry which is preliminary data.</text>
</comment>
<dbReference type="EMBL" id="MFJF01000019">
    <property type="protein sequence ID" value="OGG06093.1"/>
    <property type="molecule type" value="Genomic_DNA"/>
</dbReference>
<evidence type="ECO:0000313" key="3">
    <source>
        <dbReference type="EMBL" id="OGG06093.1"/>
    </source>
</evidence>
<dbReference type="PANTHER" id="PTHR30486">
    <property type="entry name" value="TWITCHING MOTILITY PROTEIN PILT"/>
    <property type="match status" value="1"/>
</dbReference>
<accession>A0A1F5Z168</accession>
<dbReference type="Pfam" id="PF00437">
    <property type="entry name" value="T2SSE"/>
    <property type="match status" value="1"/>
</dbReference>
<comment type="similarity">
    <text evidence="1">Belongs to the GSP E family.</text>
</comment>
<sequence length="354" mass="39786">MNIGELLSLTISRNASDLHLLVDYPPSLRINGELKPMVTLSLLTDELISEMVHSCLNPAQRELLLNNREIDFSAVYRLDSGDKFRFRGNAYYQKGSLAASFRLIPSKIKTIAELNLPDILNRFTQLREGFILLTGPSGQGKSTTIASIIQAINESRNAHIISIEDPVEYEFGKGKALISQREMYQDTHSWRSALKHILREDPDIVYIGEMRDYETISSALTIAETGHLVFSTLHTNSASQTIDRVIDIFPSGQQPQVRMQLSMVLRGVVSQRLVPTVVGGRAPVCEILLGSDAVKSAIRDGHTHMLDNIIQTSMESGMMLFEEHLRQRVEQNVISHEIAVQYALRPDTFLQLMR</sequence>
<evidence type="ECO:0000259" key="2">
    <source>
        <dbReference type="Pfam" id="PF00437"/>
    </source>
</evidence>
<dbReference type="Gene3D" id="3.40.50.300">
    <property type="entry name" value="P-loop containing nucleotide triphosphate hydrolases"/>
    <property type="match status" value="1"/>
</dbReference>
<dbReference type="GO" id="GO:0016887">
    <property type="term" value="F:ATP hydrolysis activity"/>
    <property type="evidence" value="ECO:0007669"/>
    <property type="project" value="InterPro"/>
</dbReference>
<protein>
    <recommendedName>
        <fullName evidence="2">Bacterial type II secretion system protein E domain-containing protein</fullName>
    </recommendedName>
</protein>
<dbReference type="InterPro" id="IPR050921">
    <property type="entry name" value="T4SS_GSP_E_ATPase"/>
</dbReference>
<name>A0A1F5Z168_9BACT</name>
<reference evidence="3 4" key="1">
    <citation type="journal article" date="2016" name="Nat. Commun.">
        <title>Thousands of microbial genomes shed light on interconnected biogeochemical processes in an aquifer system.</title>
        <authorList>
            <person name="Anantharaman K."/>
            <person name="Brown C.T."/>
            <person name="Hug L.A."/>
            <person name="Sharon I."/>
            <person name="Castelle C.J."/>
            <person name="Probst A.J."/>
            <person name="Thomas B.C."/>
            <person name="Singh A."/>
            <person name="Wilkins M.J."/>
            <person name="Karaoz U."/>
            <person name="Brodie E.L."/>
            <person name="Williams K.H."/>
            <person name="Hubbard S.S."/>
            <person name="Banfield J.F."/>
        </authorList>
    </citation>
    <scope>NUCLEOTIDE SEQUENCE [LARGE SCALE GENOMIC DNA]</scope>
</reference>
<dbReference type="InterPro" id="IPR027417">
    <property type="entry name" value="P-loop_NTPase"/>
</dbReference>
<dbReference type="CDD" id="cd01131">
    <property type="entry name" value="PilT"/>
    <property type="match status" value="1"/>
</dbReference>
<dbReference type="Proteomes" id="UP000177354">
    <property type="component" value="Unassembled WGS sequence"/>
</dbReference>
<dbReference type="Gene3D" id="3.30.450.90">
    <property type="match status" value="1"/>
</dbReference>
<feature type="domain" description="Bacterial type II secretion system protein E" evidence="2">
    <location>
        <begin position="119"/>
        <end position="277"/>
    </location>
</feature>
<dbReference type="AlphaFoldDB" id="A0A1F5Z168"/>
<evidence type="ECO:0000313" key="4">
    <source>
        <dbReference type="Proteomes" id="UP000177354"/>
    </source>
</evidence>
<evidence type="ECO:0000256" key="1">
    <source>
        <dbReference type="ARBA" id="ARBA00006611"/>
    </source>
</evidence>
<dbReference type="GO" id="GO:0005524">
    <property type="term" value="F:ATP binding"/>
    <property type="evidence" value="ECO:0007669"/>
    <property type="project" value="InterPro"/>
</dbReference>
<proteinExistence type="inferred from homology"/>
<dbReference type="InterPro" id="IPR001482">
    <property type="entry name" value="T2SS/T4SS_dom"/>
</dbReference>